<dbReference type="InterPro" id="IPR036291">
    <property type="entry name" value="NAD(P)-bd_dom_sf"/>
</dbReference>
<dbReference type="SUPFAM" id="SSF51735">
    <property type="entry name" value="NAD(P)-binding Rossmann-fold domains"/>
    <property type="match status" value="1"/>
</dbReference>
<dbReference type="GO" id="GO:0046872">
    <property type="term" value="F:metal ion binding"/>
    <property type="evidence" value="ECO:0007669"/>
    <property type="project" value="UniProtKB-KW"/>
</dbReference>
<feature type="binding site" evidence="6">
    <location>
        <position position="264"/>
    </location>
    <ligand>
        <name>a divalent metal cation</name>
        <dbReference type="ChEBI" id="CHEBI:60240"/>
    </ligand>
</feature>
<keyword evidence="3" id="KW-0520">NAD</keyword>
<evidence type="ECO:0000313" key="11">
    <source>
        <dbReference type="Proteomes" id="UP000019760"/>
    </source>
</evidence>
<accession>A0A023D7M2</accession>
<gene>
    <name evidence="10" type="ORF">Amme_104_027</name>
</gene>
<evidence type="ECO:0000256" key="4">
    <source>
        <dbReference type="PIRSR" id="PIRSR000106-1"/>
    </source>
</evidence>
<sequence length="551" mass="60239">MPEERIVQVSGKALLADRLLNKGLAFSLEEREAFGLNGLLPRAVKTLDQQVEAAIAFLAGLPTPLARHIRMRTIQDSNETLFYAILERDLERALPIVYTPTIGEACQAFSEIWHQSRGLFLSWPDRDRMTEILADPAYDDVRIVCVTDGERVLGLGDQGVGGMGIPIGKLSLYTACAGIDPRHTLPIMLDVGTNNPTLLSSTNYIGWKRERVRGAAYDSFIEQFVEAVQARWPNVLLHFEDFSAAHASPILERTRTQLCTYNDDIQGTAAVTLGVILAALEGRETRLRDQTVVMVGGGSAGVGISRLLVQYMAEEGASEAEARARIYMLDKDGLLTTDNAWMSAGQMEFARQDWPGAPGADLLQVVRHAKPSILIGVSGVGGLFTEEVVREMAAHCERPVIFPLSNPTSHAEGTPRDLMAWTENRALVSTGTPFPPLKRDGRTQRVDLANNAYIFPGIGLGVLASGATRITDRMILAAARGLAAISPRRNDPEGTLLPPLTEMREAAIAVASAIARQARAEGVCDEFPDEELRPRIEACLWTPEYRGYRKG</sequence>
<dbReference type="RefSeq" id="WP_042060745.1">
    <property type="nucleotide sequence ID" value="NZ_BAND01000103.1"/>
</dbReference>
<feature type="binding site" evidence="6">
    <location>
        <position position="241"/>
    </location>
    <ligand>
        <name>a divalent metal cation</name>
        <dbReference type="ChEBI" id="CHEBI:60240"/>
    </ligand>
</feature>
<proteinExistence type="inferred from homology"/>
<dbReference type="PANTHER" id="PTHR23406:SF34">
    <property type="entry name" value="NAD-DEPENDENT MALIC ENZYME, MITOCHONDRIAL"/>
    <property type="match status" value="1"/>
</dbReference>
<comment type="cofactor">
    <cofactor evidence="6">
        <name>Mg(2+)</name>
        <dbReference type="ChEBI" id="CHEBI:18420"/>
    </cofactor>
    <cofactor evidence="6">
        <name>Mn(2+)</name>
        <dbReference type="ChEBI" id="CHEBI:29035"/>
    </cofactor>
    <text evidence="6">Divalent metal cations. Prefers magnesium or manganese.</text>
</comment>
<dbReference type="PIRSF" id="PIRSF000106">
    <property type="entry name" value="ME"/>
    <property type="match status" value="1"/>
</dbReference>
<dbReference type="PANTHER" id="PTHR23406">
    <property type="entry name" value="MALIC ENZYME-RELATED"/>
    <property type="match status" value="1"/>
</dbReference>
<dbReference type="InterPro" id="IPR001891">
    <property type="entry name" value="Malic_OxRdtase"/>
</dbReference>
<feature type="domain" description="Malic enzyme NAD-binding" evidence="8">
    <location>
        <begin position="265"/>
        <end position="519"/>
    </location>
</feature>
<feature type="binding site" evidence="5">
    <location>
        <position position="450"/>
    </location>
    <ligand>
        <name>(S)-malate</name>
        <dbReference type="ChEBI" id="CHEBI:15589"/>
    </ligand>
</feature>
<evidence type="ECO:0000259" key="9">
    <source>
        <dbReference type="SMART" id="SM01274"/>
    </source>
</evidence>
<dbReference type="Pfam" id="PF03949">
    <property type="entry name" value="Malic_M"/>
    <property type="match status" value="1"/>
</dbReference>
<evidence type="ECO:0000256" key="3">
    <source>
        <dbReference type="ARBA" id="ARBA00023027"/>
    </source>
</evidence>
<dbReference type="InterPro" id="IPR012301">
    <property type="entry name" value="Malic_N_dom"/>
</dbReference>
<dbReference type="GO" id="GO:0006108">
    <property type="term" value="P:malate metabolic process"/>
    <property type="evidence" value="ECO:0007669"/>
    <property type="project" value="TreeGrafter"/>
</dbReference>
<evidence type="ECO:0000313" key="10">
    <source>
        <dbReference type="EMBL" id="GAJ30119.1"/>
    </source>
</evidence>
<dbReference type="NCBIfam" id="NF010052">
    <property type="entry name" value="PRK13529.1"/>
    <property type="match status" value="1"/>
</dbReference>
<dbReference type="GO" id="GO:0016616">
    <property type="term" value="F:oxidoreductase activity, acting on the CH-OH group of donors, NAD or NADP as acceptor"/>
    <property type="evidence" value="ECO:0007669"/>
    <property type="project" value="InterPro"/>
</dbReference>
<dbReference type="Gene3D" id="3.40.50.720">
    <property type="entry name" value="NAD(P)-binding Rossmann-like Domain"/>
    <property type="match status" value="1"/>
</dbReference>
<reference evidence="11" key="1">
    <citation type="journal article" date="2014" name="FEMS Microbiol. Lett.">
        <title>Draft Genomic DNA Sequence of the Facultatively Methylotrophic Bacterium Acidomonas methanolica type strain MB58.</title>
        <authorList>
            <person name="Higashiura N."/>
            <person name="Hadano H."/>
            <person name="Hirakawa H."/>
            <person name="Matsutani M."/>
            <person name="Takabe S."/>
            <person name="Matsushita K."/>
            <person name="Azuma Y."/>
        </authorList>
    </citation>
    <scope>NUCLEOTIDE SEQUENCE [LARGE SCALE GENOMIC DNA]</scope>
    <source>
        <strain evidence="11">MB58</strain>
    </source>
</reference>
<keyword evidence="11" id="KW-1185">Reference proteome</keyword>
<dbReference type="Pfam" id="PF00390">
    <property type="entry name" value="malic"/>
    <property type="match status" value="1"/>
</dbReference>
<feature type="domain" description="Malic enzyme N-terminal" evidence="9">
    <location>
        <begin position="75"/>
        <end position="255"/>
    </location>
</feature>
<feature type="active site" description="Proton donor" evidence="4">
    <location>
        <position position="98"/>
    </location>
</feature>
<keyword evidence="6 7" id="KW-0479">Metal-binding</keyword>
<feature type="binding site" evidence="5">
    <location>
        <position position="406"/>
    </location>
    <ligand>
        <name>(S)-malate</name>
        <dbReference type="ChEBI" id="CHEBI:15589"/>
    </ligand>
</feature>
<keyword evidence="2" id="KW-0560">Oxidoreductase</keyword>
<feature type="binding site" evidence="6">
    <location>
        <position position="240"/>
    </location>
    <ligand>
        <name>a divalent metal cation</name>
        <dbReference type="ChEBI" id="CHEBI:60240"/>
    </ligand>
</feature>
<evidence type="ECO:0000256" key="7">
    <source>
        <dbReference type="RuleBase" id="RU003427"/>
    </source>
</evidence>
<dbReference type="EMBL" id="BAND01000103">
    <property type="protein sequence ID" value="GAJ30119.1"/>
    <property type="molecule type" value="Genomic_DNA"/>
</dbReference>
<feature type="active site" description="Proton acceptor" evidence="4">
    <location>
        <position position="169"/>
    </location>
</feature>
<reference evidence="10 11" key="2">
    <citation type="journal article" date="2014" name="FEMS Microbiol. Lett.">
        <title>Draft genomic DNA sequence of the facultatively methylotrophic bacterium Acidomonas methanolica type strain MB58.</title>
        <authorList>
            <person name="Higashiura N."/>
            <person name="Hadano H."/>
            <person name="Hirakawa H."/>
            <person name="Matsutani M."/>
            <person name="Takabe S."/>
            <person name="Matsushita K."/>
            <person name="Azuma Y."/>
        </authorList>
    </citation>
    <scope>NUCLEOTIDE SEQUENCE [LARGE SCALE GENOMIC DNA]</scope>
    <source>
        <strain evidence="10 11">MB58</strain>
    </source>
</reference>
<dbReference type="InterPro" id="IPR012302">
    <property type="entry name" value="Malic_NAD-bd"/>
</dbReference>
<evidence type="ECO:0000256" key="6">
    <source>
        <dbReference type="PIRSR" id="PIRSR000106-3"/>
    </source>
</evidence>
<dbReference type="Proteomes" id="UP000019760">
    <property type="component" value="Unassembled WGS sequence"/>
</dbReference>
<dbReference type="SMART" id="SM00919">
    <property type="entry name" value="Malic_M"/>
    <property type="match status" value="1"/>
</dbReference>
<dbReference type="PRINTS" id="PR00072">
    <property type="entry name" value="MALOXRDTASE"/>
</dbReference>
<feature type="binding site" evidence="5">
    <location>
        <position position="151"/>
    </location>
    <ligand>
        <name>(S)-malate</name>
        <dbReference type="ChEBI" id="CHEBI:15589"/>
    </ligand>
</feature>
<dbReference type="SMART" id="SM01274">
    <property type="entry name" value="malic"/>
    <property type="match status" value="1"/>
</dbReference>
<evidence type="ECO:0000256" key="1">
    <source>
        <dbReference type="ARBA" id="ARBA00008785"/>
    </source>
</evidence>
<comment type="caution">
    <text evidence="10">The sequence shown here is derived from an EMBL/GenBank/DDBJ whole genome shotgun (WGS) entry which is preliminary data.</text>
</comment>
<comment type="similarity">
    <text evidence="1 7">Belongs to the malic enzymes family.</text>
</comment>
<organism evidence="10 11">
    <name type="scientific">Acidomonas methanolica NBRC 104435</name>
    <dbReference type="NCBI Taxonomy" id="1231351"/>
    <lineage>
        <taxon>Bacteria</taxon>
        <taxon>Pseudomonadati</taxon>
        <taxon>Pseudomonadota</taxon>
        <taxon>Alphaproteobacteria</taxon>
        <taxon>Acetobacterales</taxon>
        <taxon>Acetobacteraceae</taxon>
        <taxon>Acidomonas</taxon>
    </lineage>
</organism>
<dbReference type="GO" id="GO:0004470">
    <property type="term" value="F:malic enzyme activity"/>
    <property type="evidence" value="ECO:0007669"/>
    <property type="project" value="InterPro"/>
</dbReference>
<evidence type="ECO:0000256" key="5">
    <source>
        <dbReference type="PIRSR" id="PIRSR000106-2"/>
    </source>
</evidence>
<dbReference type="SUPFAM" id="SSF53223">
    <property type="entry name" value="Aminoacid dehydrogenase-like, N-terminal domain"/>
    <property type="match status" value="1"/>
</dbReference>
<evidence type="ECO:0000256" key="2">
    <source>
        <dbReference type="ARBA" id="ARBA00023002"/>
    </source>
</evidence>
<dbReference type="GO" id="GO:0051287">
    <property type="term" value="F:NAD binding"/>
    <property type="evidence" value="ECO:0007669"/>
    <property type="project" value="InterPro"/>
</dbReference>
<dbReference type="InterPro" id="IPR037062">
    <property type="entry name" value="Malic_N_dom_sf"/>
</dbReference>
<protein>
    <submittedName>
        <fullName evidence="10">Malate dehydrogenase</fullName>
    </submittedName>
</protein>
<name>A0A023D7M2_ACIMT</name>
<dbReference type="AlphaFoldDB" id="A0A023D7M2"/>
<dbReference type="OrthoDB" id="3314528at2"/>
<dbReference type="InterPro" id="IPR046346">
    <property type="entry name" value="Aminoacid_DH-like_N_sf"/>
</dbReference>
<evidence type="ECO:0000259" key="8">
    <source>
        <dbReference type="SMART" id="SM00919"/>
    </source>
</evidence>
<dbReference type="Gene3D" id="3.40.50.10380">
    <property type="entry name" value="Malic enzyme, N-terminal domain"/>
    <property type="match status" value="1"/>
</dbReference>